<keyword evidence="1" id="KW-1133">Transmembrane helix</keyword>
<protein>
    <submittedName>
        <fullName evidence="2">Phage holin family protein</fullName>
    </submittedName>
</protein>
<keyword evidence="1" id="KW-0472">Membrane</keyword>
<evidence type="ECO:0000313" key="2">
    <source>
        <dbReference type="EMBL" id="MCF8587170.1"/>
    </source>
</evidence>
<dbReference type="InterPro" id="IPR009937">
    <property type="entry name" value="Phage_holin_3_6"/>
</dbReference>
<feature type="transmembrane region" description="Helical" evidence="1">
    <location>
        <begin position="82"/>
        <end position="105"/>
    </location>
</feature>
<dbReference type="EMBL" id="JAKKOR010000001">
    <property type="protein sequence ID" value="MCF8587170.1"/>
    <property type="molecule type" value="Genomic_DNA"/>
</dbReference>
<dbReference type="RefSeq" id="WP_236996393.1">
    <property type="nucleotide sequence ID" value="NZ_JAKKOR010000001.1"/>
</dbReference>
<evidence type="ECO:0000313" key="3">
    <source>
        <dbReference type="Proteomes" id="UP001200110"/>
    </source>
</evidence>
<keyword evidence="1" id="KW-0812">Transmembrane</keyword>
<keyword evidence="3" id="KW-1185">Reference proteome</keyword>
<name>A0ABS9INR5_9ACTN</name>
<sequence length="136" mass="13659">MSETSTQQEPARELSTAELVERLNTQVTTLIRTELSSAANEAKDKGVRIGIGVGVSGAGLLVVLFGLGALTAAAVLGLATAVAGWLAALIIGAVLVVVGAATAGVGAMRARSATPPVPENTADSIRSDVTTVKEHL</sequence>
<organism evidence="2 3">
    <name type="scientific">Gordonia liuliyuniae</name>
    <dbReference type="NCBI Taxonomy" id="2911517"/>
    <lineage>
        <taxon>Bacteria</taxon>
        <taxon>Bacillati</taxon>
        <taxon>Actinomycetota</taxon>
        <taxon>Actinomycetes</taxon>
        <taxon>Mycobacteriales</taxon>
        <taxon>Gordoniaceae</taxon>
        <taxon>Gordonia</taxon>
    </lineage>
</organism>
<gene>
    <name evidence="2" type="ORF">L5G33_01655</name>
</gene>
<dbReference type="Pfam" id="PF07332">
    <property type="entry name" value="Phage_holin_3_6"/>
    <property type="match status" value="1"/>
</dbReference>
<comment type="caution">
    <text evidence="2">The sequence shown here is derived from an EMBL/GenBank/DDBJ whole genome shotgun (WGS) entry which is preliminary data.</text>
</comment>
<evidence type="ECO:0000256" key="1">
    <source>
        <dbReference type="SAM" id="Phobius"/>
    </source>
</evidence>
<dbReference type="Proteomes" id="UP001200110">
    <property type="component" value="Unassembled WGS sequence"/>
</dbReference>
<proteinExistence type="predicted"/>
<feature type="transmembrane region" description="Helical" evidence="1">
    <location>
        <begin position="49"/>
        <end position="76"/>
    </location>
</feature>
<reference evidence="2 3" key="1">
    <citation type="submission" date="2022-01" db="EMBL/GenBank/DDBJ databases">
        <authorList>
            <person name="Huang Y."/>
        </authorList>
    </citation>
    <scope>NUCLEOTIDE SEQUENCE [LARGE SCALE GENOMIC DNA]</scope>
    <source>
        <strain evidence="2 3">HY366</strain>
    </source>
</reference>
<accession>A0ABS9INR5</accession>